<keyword evidence="4" id="KW-1185">Reference proteome</keyword>
<feature type="compositionally biased region" description="Polar residues" evidence="1">
    <location>
        <begin position="31"/>
        <end position="46"/>
    </location>
</feature>
<sequence length="80" mass="7893">MSMPFQRITFVAGTVAAAFAGGSLTVAATDASAQPNNSSQCTQSGPDGSAIHCSRQGHDGISATPPEVSPPFNGMPVGGS</sequence>
<organism evidence="3 4">
    <name type="scientific">Mycolicibacterium poriferae</name>
    <dbReference type="NCBI Taxonomy" id="39694"/>
    <lineage>
        <taxon>Bacteria</taxon>
        <taxon>Bacillati</taxon>
        <taxon>Actinomycetota</taxon>
        <taxon>Actinomycetes</taxon>
        <taxon>Mycobacteriales</taxon>
        <taxon>Mycobacteriaceae</taxon>
        <taxon>Mycolicibacterium</taxon>
    </lineage>
</organism>
<gene>
    <name evidence="3" type="ORF">MPOR_41790</name>
</gene>
<feature type="region of interest" description="Disordered" evidence="1">
    <location>
        <begin position="31"/>
        <end position="80"/>
    </location>
</feature>
<evidence type="ECO:0000256" key="1">
    <source>
        <dbReference type="SAM" id="MobiDB-lite"/>
    </source>
</evidence>
<evidence type="ECO:0000313" key="4">
    <source>
        <dbReference type="Proteomes" id="UP000466785"/>
    </source>
</evidence>
<dbReference type="EMBL" id="AP022570">
    <property type="protein sequence ID" value="BBX53153.1"/>
    <property type="molecule type" value="Genomic_DNA"/>
</dbReference>
<protein>
    <recommendedName>
        <fullName evidence="5">Intersectin-EH binding protein Ibp1</fullName>
    </recommendedName>
</protein>
<keyword evidence="2" id="KW-0732">Signal</keyword>
<dbReference type="Proteomes" id="UP000466785">
    <property type="component" value="Chromosome"/>
</dbReference>
<evidence type="ECO:0000256" key="2">
    <source>
        <dbReference type="SAM" id="SignalP"/>
    </source>
</evidence>
<feature type="signal peptide" evidence="2">
    <location>
        <begin position="1"/>
        <end position="28"/>
    </location>
</feature>
<evidence type="ECO:0008006" key="5">
    <source>
        <dbReference type="Google" id="ProtNLM"/>
    </source>
</evidence>
<dbReference type="AlphaFoldDB" id="A0A6N4VG79"/>
<proteinExistence type="predicted"/>
<evidence type="ECO:0000313" key="3">
    <source>
        <dbReference type="EMBL" id="BBX53153.1"/>
    </source>
</evidence>
<feature type="chain" id="PRO_5039116068" description="Intersectin-EH binding protein Ibp1" evidence="2">
    <location>
        <begin position="29"/>
        <end position="80"/>
    </location>
</feature>
<accession>A0A6N4VG79</accession>
<reference evidence="3 4" key="1">
    <citation type="journal article" date="2019" name="Emerg. Microbes Infect.">
        <title>Comprehensive subspecies identification of 175 nontuberculous mycobacteria species based on 7547 genomic profiles.</title>
        <authorList>
            <person name="Matsumoto Y."/>
            <person name="Kinjo T."/>
            <person name="Motooka D."/>
            <person name="Nabeya D."/>
            <person name="Jung N."/>
            <person name="Uechi K."/>
            <person name="Horii T."/>
            <person name="Iida T."/>
            <person name="Fujita J."/>
            <person name="Nakamura S."/>
        </authorList>
    </citation>
    <scope>NUCLEOTIDE SEQUENCE [LARGE SCALE GENOMIC DNA]</scope>
    <source>
        <strain evidence="3 4">JCM 12603</strain>
    </source>
</reference>
<dbReference type="KEGG" id="mpof:MPOR_41790"/>
<name>A0A6N4VG79_9MYCO</name>